<dbReference type="RefSeq" id="WP_163915815.1">
    <property type="nucleotide sequence ID" value="NZ_JAAGWD010000006.1"/>
</dbReference>
<organism evidence="1 2">
    <name type="scientific">Pontibacter burrus</name>
    <dbReference type="NCBI Taxonomy" id="2704466"/>
    <lineage>
        <taxon>Bacteria</taxon>
        <taxon>Pseudomonadati</taxon>
        <taxon>Bacteroidota</taxon>
        <taxon>Cytophagia</taxon>
        <taxon>Cytophagales</taxon>
        <taxon>Hymenobacteraceae</taxon>
        <taxon>Pontibacter</taxon>
    </lineage>
</organism>
<dbReference type="AlphaFoldDB" id="A0A6B3LPU9"/>
<comment type="caution">
    <text evidence="1">The sequence shown here is derived from an EMBL/GenBank/DDBJ whole genome shotgun (WGS) entry which is preliminary data.</text>
</comment>
<sequence>MKLLLKICAVLLAILAVGVIGVSYKLPREAVVKQSIVINAAPEKIFPLLNNPTEWKRWSAWNTTYDPTLIYMYGGPLSGEGARQSWSGDKTGTWQMVFTTSTAPDSLSYDLKQQGQTIVTKGAFTLQKYENGTTLVTWLQKTPLEDNILALYKGVWFNYKTQNEVQQGLSNLNALITDTKHNTAKK</sequence>
<dbReference type="Pfam" id="PF10604">
    <property type="entry name" value="Polyketide_cyc2"/>
    <property type="match status" value="1"/>
</dbReference>
<accession>A0A6B3LPU9</accession>
<dbReference type="InterPro" id="IPR023393">
    <property type="entry name" value="START-like_dom_sf"/>
</dbReference>
<dbReference type="EMBL" id="JAAGWD010000006">
    <property type="protein sequence ID" value="NEM98932.1"/>
    <property type="molecule type" value="Genomic_DNA"/>
</dbReference>
<keyword evidence="2" id="KW-1185">Reference proteome</keyword>
<dbReference type="Proteomes" id="UP000474777">
    <property type="component" value="Unassembled WGS sequence"/>
</dbReference>
<reference evidence="1 2" key="1">
    <citation type="submission" date="2020-02" db="EMBL/GenBank/DDBJ databases">
        <authorList>
            <person name="Kim M.K."/>
        </authorList>
    </citation>
    <scope>NUCLEOTIDE SEQUENCE [LARGE SCALE GENOMIC DNA]</scope>
    <source>
        <strain evidence="1 2">BT327</strain>
    </source>
</reference>
<dbReference type="Gene3D" id="3.30.530.20">
    <property type="match status" value="1"/>
</dbReference>
<evidence type="ECO:0000313" key="2">
    <source>
        <dbReference type="Proteomes" id="UP000474777"/>
    </source>
</evidence>
<evidence type="ECO:0008006" key="3">
    <source>
        <dbReference type="Google" id="ProtNLM"/>
    </source>
</evidence>
<proteinExistence type="predicted"/>
<gene>
    <name evidence="1" type="ORF">GXP69_14610</name>
</gene>
<protein>
    <recommendedName>
        <fullName evidence="3">Polyketide cyclase</fullName>
    </recommendedName>
</protein>
<evidence type="ECO:0000313" key="1">
    <source>
        <dbReference type="EMBL" id="NEM98932.1"/>
    </source>
</evidence>
<dbReference type="InterPro" id="IPR019587">
    <property type="entry name" value="Polyketide_cyclase/dehydratase"/>
</dbReference>
<dbReference type="SUPFAM" id="SSF55961">
    <property type="entry name" value="Bet v1-like"/>
    <property type="match status" value="1"/>
</dbReference>
<name>A0A6B3LPU9_9BACT</name>